<keyword evidence="2" id="KW-0012">Acyltransferase</keyword>
<keyword evidence="2" id="KW-0808">Transferase</keyword>
<dbReference type="Pfam" id="PF00583">
    <property type="entry name" value="Acetyltransf_1"/>
    <property type="match status" value="1"/>
</dbReference>
<evidence type="ECO:0000259" key="1">
    <source>
        <dbReference type="PROSITE" id="PS51186"/>
    </source>
</evidence>
<dbReference type="PROSITE" id="PS51186">
    <property type="entry name" value="GNAT"/>
    <property type="match status" value="1"/>
</dbReference>
<dbReference type="Proteomes" id="UP001243420">
    <property type="component" value="Chromosome"/>
</dbReference>
<dbReference type="GO" id="GO:0016746">
    <property type="term" value="F:acyltransferase activity"/>
    <property type="evidence" value="ECO:0007669"/>
    <property type="project" value="UniProtKB-KW"/>
</dbReference>
<dbReference type="InterPro" id="IPR016181">
    <property type="entry name" value="Acyl_CoA_acyltransferase"/>
</dbReference>
<gene>
    <name evidence="2" type="ORF">P8627_10775</name>
</gene>
<name>A0ABY8LIX4_9RHOB</name>
<organism evidence="2 3">
    <name type="scientific">Jannaschia ovalis</name>
    <dbReference type="NCBI Taxonomy" id="3038773"/>
    <lineage>
        <taxon>Bacteria</taxon>
        <taxon>Pseudomonadati</taxon>
        <taxon>Pseudomonadota</taxon>
        <taxon>Alphaproteobacteria</taxon>
        <taxon>Rhodobacterales</taxon>
        <taxon>Roseobacteraceae</taxon>
        <taxon>Jannaschia</taxon>
    </lineage>
</organism>
<dbReference type="EC" id="2.3.1.-" evidence="2"/>
<sequence>MTGFACALTDRDPPLIDNLHVRPGLRGGGTGGRLLAAIKAALAEAGFARAYLTVLEENAAAHRFYLAHGGVDEGAVDDMLVGHPVRARRIGFGLT</sequence>
<protein>
    <submittedName>
        <fullName evidence="2">GNAT family N-acetyltransferase</fullName>
        <ecNumber evidence="2">2.3.1.-</ecNumber>
    </submittedName>
</protein>
<dbReference type="InterPro" id="IPR000182">
    <property type="entry name" value="GNAT_dom"/>
</dbReference>
<dbReference type="Gene3D" id="3.40.630.30">
    <property type="match status" value="1"/>
</dbReference>
<evidence type="ECO:0000313" key="3">
    <source>
        <dbReference type="Proteomes" id="UP001243420"/>
    </source>
</evidence>
<keyword evidence="3" id="KW-1185">Reference proteome</keyword>
<evidence type="ECO:0000313" key="2">
    <source>
        <dbReference type="EMBL" id="WGH80370.1"/>
    </source>
</evidence>
<reference evidence="2 3" key="1">
    <citation type="submission" date="2023-04" db="EMBL/GenBank/DDBJ databases">
        <title>Jannaschia ovalis sp. nov., a marine bacterium isolated from sea tidal flat.</title>
        <authorList>
            <person name="Kwon D.Y."/>
            <person name="Kim J.-J."/>
        </authorList>
    </citation>
    <scope>NUCLEOTIDE SEQUENCE [LARGE SCALE GENOMIC DNA]</scope>
    <source>
        <strain evidence="2 3">GRR-S6-38</strain>
    </source>
</reference>
<accession>A0ABY8LIX4</accession>
<feature type="domain" description="N-acetyltransferase" evidence="1">
    <location>
        <begin position="1"/>
        <end position="91"/>
    </location>
</feature>
<proteinExistence type="predicted"/>
<dbReference type="EMBL" id="CP122537">
    <property type="protein sequence ID" value="WGH80370.1"/>
    <property type="molecule type" value="Genomic_DNA"/>
</dbReference>
<dbReference type="SUPFAM" id="SSF55729">
    <property type="entry name" value="Acyl-CoA N-acyltransferases (Nat)"/>
    <property type="match status" value="1"/>
</dbReference>